<sequence length="295" mass="32505">MSHHIKLATTIRNWTVLETSIGAVARIRQFAKETPSEKRNLVDGGKPPSGWPLKGAIEFKNVNVTARYTQDTEPTLKGLSLSISPGQKIAVYGPSGSGKTLMVLSLLQMIEVADGNIVIDGIDVAHEQKARVREHINVIPQEPFFMPGTVRFNLDPHSRASSEDIKAAREKVGLLGRIGMAGGLDAELNATEFSVGERQLLALTRALIAKSQILVLDEARSSVDLETESMLQKVIEKEFSQQTIISVIHRLQFARQYDKVLLLKQGEVVECDTPSALLENDSGFREFFSVMQRSA</sequence>
<name>A0ACC3YZN0_COLTU</name>
<comment type="caution">
    <text evidence="1">The sequence shown here is derived from an EMBL/GenBank/DDBJ whole genome shotgun (WGS) entry which is preliminary data.</text>
</comment>
<keyword evidence="2" id="KW-1185">Reference proteome</keyword>
<protein>
    <submittedName>
        <fullName evidence="1">ABC multidrug transporter</fullName>
    </submittedName>
</protein>
<accession>A0ACC3YZN0</accession>
<proteinExistence type="predicted"/>
<gene>
    <name evidence="1" type="ORF">CTRU02_206877</name>
</gene>
<reference evidence="1 2" key="1">
    <citation type="journal article" date="2020" name="Phytopathology">
        <title>Genome Sequence Resources of Colletotrichum truncatum, C. plurivorum, C. musicola, and C. sojae: Four Species Pathogenic to Soybean (Glycine max).</title>
        <authorList>
            <person name="Rogerio F."/>
            <person name="Boufleur T.R."/>
            <person name="Ciampi-Guillardi M."/>
            <person name="Sukno S.A."/>
            <person name="Thon M.R."/>
            <person name="Massola Junior N.S."/>
            <person name="Baroncelli R."/>
        </authorList>
    </citation>
    <scope>NUCLEOTIDE SEQUENCE [LARGE SCALE GENOMIC DNA]</scope>
    <source>
        <strain evidence="1 2">CMES1059</strain>
    </source>
</reference>
<evidence type="ECO:0000313" key="1">
    <source>
        <dbReference type="EMBL" id="KAL0937146.1"/>
    </source>
</evidence>
<evidence type="ECO:0000313" key="2">
    <source>
        <dbReference type="Proteomes" id="UP000805649"/>
    </source>
</evidence>
<organism evidence="1 2">
    <name type="scientific">Colletotrichum truncatum</name>
    <name type="common">Anthracnose fungus</name>
    <name type="synonym">Colletotrichum capsici</name>
    <dbReference type="NCBI Taxonomy" id="5467"/>
    <lineage>
        <taxon>Eukaryota</taxon>
        <taxon>Fungi</taxon>
        <taxon>Dikarya</taxon>
        <taxon>Ascomycota</taxon>
        <taxon>Pezizomycotina</taxon>
        <taxon>Sordariomycetes</taxon>
        <taxon>Hypocreomycetidae</taxon>
        <taxon>Glomerellales</taxon>
        <taxon>Glomerellaceae</taxon>
        <taxon>Colletotrichum</taxon>
        <taxon>Colletotrichum truncatum species complex</taxon>
    </lineage>
</organism>
<dbReference type="EMBL" id="VUJX02000004">
    <property type="protein sequence ID" value="KAL0937146.1"/>
    <property type="molecule type" value="Genomic_DNA"/>
</dbReference>
<dbReference type="Proteomes" id="UP000805649">
    <property type="component" value="Unassembled WGS sequence"/>
</dbReference>